<keyword evidence="2" id="KW-0547">Nucleotide-binding</keyword>
<keyword evidence="2" id="KW-0378">Hydrolase</keyword>
<dbReference type="AlphaFoldDB" id="A0A084Y4U7"/>
<dbReference type="PROSITE" id="PS50967">
    <property type="entry name" value="HRDC"/>
    <property type="match status" value="1"/>
</dbReference>
<evidence type="ECO:0000259" key="1">
    <source>
        <dbReference type="PROSITE" id="PS50967"/>
    </source>
</evidence>
<dbReference type="EMBL" id="JDSS02000008">
    <property type="protein sequence ID" value="KFB69741.1"/>
    <property type="molecule type" value="Genomic_DNA"/>
</dbReference>
<dbReference type="GO" id="GO:0000166">
    <property type="term" value="F:nucleotide binding"/>
    <property type="evidence" value="ECO:0007669"/>
    <property type="project" value="InterPro"/>
</dbReference>
<sequence>MLTIEKQWLAAGLDSHWVVCVAVANGPGALPDAARVTGGKPGRPARVDYREVLSPADFAVFASLRSLRQQLGEREGVPPYVLFTNEQLAAMARQRPGSAAALRAIDGVGEARAGKYGAPFLAAIASAVAEQTS</sequence>
<reference evidence="2 3" key="1">
    <citation type="submission" date="2014-07" db="EMBL/GenBank/DDBJ databases">
        <title>Expanding our view of genomic diversity in Candidatus Accumulibacter clades.</title>
        <authorList>
            <person name="Skennerton C.T."/>
            <person name="Barr J.J."/>
            <person name="Slater F.R."/>
            <person name="Bond P.L."/>
            <person name="Tyson G.W."/>
        </authorList>
    </citation>
    <scope>NUCLEOTIDE SEQUENCE [LARGE SCALE GENOMIC DNA]</scope>
    <source>
        <strain evidence="3">SK-01</strain>
    </source>
</reference>
<name>A0A084Y4U7_9PROT</name>
<feature type="domain" description="HRDC" evidence="1">
    <location>
        <begin position="54"/>
        <end position="133"/>
    </location>
</feature>
<dbReference type="STRING" id="1457154.CAPSK01_000575"/>
<dbReference type="GO" id="GO:0016787">
    <property type="term" value="F:hydrolase activity"/>
    <property type="evidence" value="ECO:0007669"/>
    <property type="project" value="UniProtKB-KW"/>
</dbReference>
<dbReference type="GO" id="GO:0003676">
    <property type="term" value="F:nucleic acid binding"/>
    <property type="evidence" value="ECO:0007669"/>
    <property type="project" value="InterPro"/>
</dbReference>
<evidence type="ECO:0000313" key="2">
    <source>
        <dbReference type="EMBL" id="KFB69741.1"/>
    </source>
</evidence>
<dbReference type="InterPro" id="IPR002121">
    <property type="entry name" value="HRDC_dom"/>
</dbReference>
<evidence type="ECO:0000313" key="3">
    <source>
        <dbReference type="Proteomes" id="UP000019812"/>
    </source>
</evidence>
<comment type="caution">
    <text evidence="2">The sequence shown here is derived from an EMBL/GenBank/DDBJ whole genome shotgun (WGS) entry which is preliminary data.</text>
</comment>
<accession>A0A084Y4U7</accession>
<dbReference type="GO" id="GO:0003678">
    <property type="term" value="F:DNA helicase activity"/>
    <property type="evidence" value="ECO:0007669"/>
    <property type="project" value="UniProtKB-EC"/>
</dbReference>
<dbReference type="InterPro" id="IPR010997">
    <property type="entry name" value="HRDC-like_sf"/>
</dbReference>
<gene>
    <name evidence="2" type="primary">recQ_1</name>
    <name evidence="2" type="ORF">CAPSK01_000575</name>
</gene>
<dbReference type="SMART" id="SM00341">
    <property type="entry name" value="HRDC"/>
    <property type="match status" value="1"/>
</dbReference>
<dbReference type="Gene3D" id="1.10.150.80">
    <property type="entry name" value="HRDC domain"/>
    <property type="match status" value="1"/>
</dbReference>
<keyword evidence="2" id="KW-0347">Helicase</keyword>
<dbReference type="Pfam" id="PF00570">
    <property type="entry name" value="HRDC"/>
    <property type="match status" value="1"/>
</dbReference>
<dbReference type="EC" id="3.6.4.12" evidence="2"/>
<dbReference type="InterPro" id="IPR044876">
    <property type="entry name" value="HRDC_dom_sf"/>
</dbReference>
<keyword evidence="2" id="KW-0067">ATP-binding</keyword>
<dbReference type="SUPFAM" id="SSF47819">
    <property type="entry name" value="HRDC-like"/>
    <property type="match status" value="1"/>
</dbReference>
<protein>
    <submittedName>
        <fullName evidence="2">ATP-dependent DNA helicase RecQ</fullName>
        <ecNumber evidence="2">3.6.4.12</ecNumber>
    </submittedName>
</protein>
<dbReference type="Proteomes" id="UP000019812">
    <property type="component" value="Unassembled WGS sequence"/>
</dbReference>
<proteinExistence type="predicted"/>
<organism evidence="2 3">
    <name type="scientific">Candidatus Accumulibacter vicinus</name>
    <dbReference type="NCBI Taxonomy" id="2954382"/>
    <lineage>
        <taxon>Bacteria</taxon>
        <taxon>Pseudomonadati</taxon>
        <taxon>Pseudomonadota</taxon>
        <taxon>Betaproteobacteria</taxon>
        <taxon>Candidatus Accumulibacter</taxon>
    </lineage>
</organism>